<dbReference type="SUPFAM" id="SSF58104">
    <property type="entry name" value="Methyl-accepting chemotaxis protein (MCP) signaling domain"/>
    <property type="match status" value="1"/>
</dbReference>
<dbReference type="GO" id="GO:0004888">
    <property type="term" value="F:transmembrane signaling receptor activity"/>
    <property type="evidence" value="ECO:0007669"/>
    <property type="project" value="InterPro"/>
</dbReference>
<dbReference type="GO" id="GO:0007165">
    <property type="term" value="P:signal transduction"/>
    <property type="evidence" value="ECO:0007669"/>
    <property type="project" value="UniProtKB-KW"/>
</dbReference>
<dbReference type="Proteomes" id="UP001164748">
    <property type="component" value="Chromosome"/>
</dbReference>
<dbReference type="RefSeq" id="WP_269578319.1">
    <property type="nucleotide sequence ID" value="NZ_CP114588.1"/>
</dbReference>
<evidence type="ECO:0000256" key="9">
    <source>
        <dbReference type="SAM" id="Phobius"/>
    </source>
</evidence>
<keyword evidence="5 7" id="KW-0807">Transducer</keyword>
<gene>
    <name evidence="12" type="ORF">N8M53_07460</name>
</gene>
<organism evidence="12 13">
    <name type="scientific">Salinivibrio kushneri</name>
    <dbReference type="NCBI Taxonomy" id="1908198"/>
    <lineage>
        <taxon>Bacteria</taxon>
        <taxon>Pseudomonadati</taxon>
        <taxon>Pseudomonadota</taxon>
        <taxon>Gammaproteobacteria</taxon>
        <taxon>Vibrionales</taxon>
        <taxon>Vibrionaceae</taxon>
        <taxon>Salinivibrio</taxon>
    </lineage>
</organism>
<comment type="subcellular location">
    <subcellularLocation>
        <location evidence="1">Membrane</location>
        <topology evidence="1">Multi-pass membrane protein</topology>
    </subcellularLocation>
</comment>
<dbReference type="EMBL" id="CP114588">
    <property type="protein sequence ID" value="WBA07704.1"/>
    <property type="molecule type" value="Genomic_DNA"/>
</dbReference>
<protein>
    <submittedName>
        <fullName evidence="12">Methyl-accepting chemotaxis protein</fullName>
    </submittedName>
</protein>
<feature type="domain" description="Methyl-accepting transducer" evidence="10">
    <location>
        <begin position="261"/>
        <end position="497"/>
    </location>
</feature>
<dbReference type="Pfam" id="PF00015">
    <property type="entry name" value="MCPsignal"/>
    <property type="match status" value="1"/>
</dbReference>
<dbReference type="AlphaFoldDB" id="A0AA47KIX2"/>
<dbReference type="PANTHER" id="PTHR32089:SF119">
    <property type="entry name" value="METHYL-ACCEPTING CHEMOTAXIS PROTEIN CTPL"/>
    <property type="match status" value="1"/>
</dbReference>
<dbReference type="Gene3D" id="3.30.450.290">
    <property type="match status" value="1"/>
</dbReference>
<evidence type="ECO:0000313" key="12">
    <source>
        <dbReference type="EMBL" id="WBA07704.1"/>
    </source>
</evidence>
<feature type="domain" description="HAMP" evidence="11">
    <location>
        <begin position="203"/>
        <end position="256"/>
    </location>
</feature>
<dbReference type="CDD" id="cd06225">
    <property type="entry name" value="HAMP"/>
    <property type="match status" value="1"/>
</dbReference>
<name>A0AA47KIX2_9GAMM</name>
<evidence type="ECO:0000259" key="11">
    <source>
        <dbReference type="PROSITE" id="PS50885"/>
    </source>
</evidence>
<keyword evidence="2 9" id="KW-0812">Transmembrane</keyword>
<dbReference type="FunFam" id="1.10.287.950:FF:000001">
    <property type="entry name" value="Methyl-accepting chemotaxis sensory transducer"/>
    <property type="match status" value="1"/>
</dbReference>
<dbReference type="GO" id="GO:0006935">
    <property type="term" value="P:chemotaxis"/>
    <property type="evidence" value="ECO:0007669"/>
    <property type="project" value="InterPro"/>
</dbReference>
<evidence type="ECO:0000256" key="1">
    <source>
        <dbReference type="ARBA" id="ARBA00004141"/>
    </source>
</evidence>
<evidence type="ECO:0000256" key="6">
    <source>
        <dbReference type="ARBA" id="ARBA00029447"/>
    </source>
</evidence>
<keyword evidence="4 9" id="KW-0472">Membrane</keyword>
<evidence type="ECO:0000256" key="4">
    <source>
        <dbReference type="ARBA" id="ARBA00023136"/>
    </source>
</evidence>
<dbReference type="Pfam" id="PF00672">
    <property type="entry name" value="HAMP"/>
    <property type="match status" value="1"/>
</dbReference>
<accession>A0AA47KIX2</accession>
<evidence type="ECO:0000256" key="5">
    <source>
        <dbReference type="ARBA" id="ARBA00023224"/>
    </source>
</evidence>
<feature type="transmembrane region" description="Helical" evidence="9">
    <location>
        <begin position="179"/>
        <end position="201"/>
    </location>
</feature>
<comment type="similarity">
    <text evidence="6">Belongs to the methyl-accepting chemotaxis (MCP) protein family.</text>
</comment>
<evidence type="ECO:0000313" key="13">
    <source>
        <dbReference type="Proteomes" id="UP001164748"/>
    </source>
</evidence>
<sequence>MRMTLASKILLALFLVFALVLVTSLAYQSHQQKALMTSIVSQQTLDKASNYFDSLNMLMLTGTISQRNTLREKMLSHEGIEEARVIRSEAITRFFGPGNPEQSPQDTIDQRALDGETIIETVDSNGEKGLVVALPMKASSDYRGTNCLQCHVAEEGTVLGVIRLEYDLEPLYGTIDKEMLITAGIMGSIAVIGFLISLTVIRRWVVSPLKRVSAFMKRTSHDKNLAERLNDTRGDEIGELCDSCDQLLDNFSASLQQVQRTSETLSAEAMNLIRVSSHTDQLADSQRHETNDMSSAIDNVQQHQHDIQNRTQEAAQLSESAATSANQGSDLANVAANDIRKLVEDISQVRSQILDVNQQSQQVTTILGVIREIAEQTNLLALNAAIEAARAGEQGRGFAVVAEEVRNLASRSHDATGEIQTIIENLCAGSEASAQAVEATSESANQRGETVMALSEALGNIADQVTTVNNNADDISQQSEHQAQMTDALLSQVGRIQSHANDTATNANEVKAISANLEQLVEQLEGLIGQFKLSGSPKS</sequence>
<feature type="compositionally biased region" description="Polar residues" evidence="8">
    <location>
        <begin position="309"/>
        <end position="329"/>
    </location>
</feature>
<dbReference type="InterPro" id="IPR004090">
    <property type="entry name" value="Chemotax_Me-accpt_rcpt"/>
</dbReference>
<reference evidence="12" key="1">
    <citation type="submission" date="2022-09" db="EMBL/GenBank/DDBJ databases">
        <authorList>
            <person name="Li Z.-J."/>
        </authorList>
    </citation>
    <scope>NUCLEOTIDE SEQUENCE</scope>
    <source>
        <strain evidence="12">TGB11</strain>
    </source>
</reference>
<dbReference type="CDD" id="cd11386">
    <property type="entry name" value="MCP_signal"/>
    <property type="match status" value="1"/>
</dbReference>
<dbReference type="Gene3D" id="1.10.287.950">
    <property type="entry name" value="Methyl-accepting chemotaxis protein"/>
    <property type="match status" value="1"/>
</dbReference>
<feature type="region of interest" description="Disordered" evidence="8">
    <location>
        <begin position="300"/>
        <end position="329"/>
    </location>
</feature>
<evidence type="ECO:0000259" key="10">
    <source>
        <dbReference type="PROSITE" id="PS50111"/>
    </source>
</evidence>
<dbReference type="InterPro" id="IPR003660">
    <property type="entry name" value="HAMP_dom"/>
</dbReference>
<dbReference type="PANTHER" id="PTHR32089">
    <property type="entry name" value="METHYL-ACCEPTING CHEMOTAXIS PROTEIN MCPB"/>
    <property type="match status" value="1"/>
</dbReference>
<evidence type="ECO:0000256" key="7">
    <source>
        <dbReference type="PROSITE-ProRule" id="PRU00284"/>
    </source>
</evidence>
<proteinExistence type="inferred from homology"/>
<evidence type="ECO:0000256" key="2">
    <source>
        <dbReference type="ARBA" id="ARBA00022692"/>
    </source>
</evidence>
<dbReference type="InterPro" id="IPR004089">
    <property type="entry name" value="MCPsignal_dom"/>
</dbReference>
<dbReference type="GO" id="GO:0016020">
    <property type="term" value="C:membrane"/>
    <property type="evidence" value="ECO:0007669"/>
    <property type="project" value="UniProtKB-SubCell"/>
</dbReference>
<dbReference type="PRINTS" id="PR00260">
    <property type="entry name" value="CHEMTRNSDUCR"/>
</dbReference>
<evidence type="ECO:0000256" key="8">
    <source>
        <dbReference type="SAM" id="MobiDB-lite"/>
    </source>
</evidence>
<dbReference type="PROSITE" id="PS50111">
    <property type="entry name" value="CHEMOTAXIS_TRANSDUC_2"/>
    <property type="match status" value="1"/>
</dbReference>
<evidence type="ECO:0000256" key="3">
    <source>
        <dbReference type="ARBA" id="ARBA00022989"/>
    </source>
</evidence>
<dbReference type="SMART" id="SM00283">
    <property type="entry name" value="MA"/>
    <property type="match status" value="1"/>
</dbReference>
<keyword evidence="3 9" id="KW-1133">Transmembrane helix</keyword>
<dbReference type="PROSITE" id="PS50885">
    <property type="entry name" value="HAMP"/>
    <property type="match status" value="1"/>
</dbReference>